<feature type="non-terminal residue" evidence="1">
    <location>
        <position position="1"/>
    </location>
</feature>
<proteinExistence type="predicted"/>
<name>A0A382PIQ5_9ZZZZ</name>
<reference evidence="1" key="1">
    <citation type="submission" date="2018-05" db="EMBL/GenBank/DDBJ databases">
        <authorList>
            <person name="Lanie J.A."/>
            <person name="Ng W.-L."/>
            <person name="Kazmierczak K.M."/>
            <person name="Andrzejewski T.M."/>
            <person name="Davidsen T.M."/>
            <person name="Wayne K.J."/>
            <person name="Tettelin H."/>
            <person name="Glass J.I."/>
            <person name="Rusch D."/>
            <person name="Podicherti R."/>
            <person name="Tsui H.-C.T."/>
            <person name="Winkler M.E."/>
        </authorList>
    </citation>
    <scope>NUCLEOTIDE SEQUENCE</scope>
</reference>
<accession>A0A382PIQ5</accession>
<gene>
    <name evidence="1" type="ORF">METZ01_LOCUS326117</name>
</gene>
<organism evidence="1">
    <name type="scientific">marine metagenome</name>
    <dbReference type="NCBI Taxonomy" id="408172"/>
    <lineage>
        <taxon>unclassified sequences</taxon>
        <taxon>metagenomes</taxon>
        <taxon>ecological metagenomes</taxon>
    </lineage>
</organism>
<dbReference type="EMBL" id="UINC01107698">
    <property type="protein sequence ID" value="SVC73263.1"/>
    <property type="molecule type" value="Genomic_DNA"/>
</dbReference>
<sequence length="343" mass="36847">TEIQGFIGQYLAVGVSGDPNTVDMELIADVVEVGGTISYIDDEQFALIADSIVLDLIPVEGFVRDHVIPERILVDGEWLGNWSTEVEPGDWILRATYEDENLVAMGLVEAVVAVGGSLDLELTSGGWLVLETKWLDHEGVTHTLGDIDVEGADIIDDPEIVLNIGAGMKWTAPVNEDGILQILLIAGTMDASSEFEVVQMNLTMEYSGGQGATIRAGQESPPATLSHVRMANHEIAVTTLNSTGGDPAYEGGIDDVMAILDSNDGFEFLEFVVGVDYLGHESFDLYSVEGSVPGTDGGDWLIEFHNGSGVWNKTTTFEMGLDNTLNFSNLNVRVTPANQSTAH</sequence>
<protein>
    <submittedName>
        <fullName evidence="1">Uncharacterized protein</fullName>
    </submittedName>
</protein>
<evidence type="ECO:0000313" key="1">
    <source>
        <dbReference type="EMBL" id="SVC73263.1"/>
    </source>
</evidence>
<feature type="non-terminal residue" evidence="1">
    <location>
        <position position="343"/>
    </location>
</feature>
<dbReference type="AlphaFoldDB" id="A0A382PIQ5"/>